<reference evidence="1" key="1">
    <citation type="thesis" date="2021" institute="BYU ScholarsArchive" country="Provo, UT, USA">
        <title>Applications of and Algorithms for Genome Assembly and Genomic Analyses with an Emphasis on Marine Teleosts.</title>
        <authorList>
            <person name="Pickett B.D."/>
        </authorList>
    </citation>
    <scope>NUCLEOTIDE SEQUENCE</scope>
    <source>
        <strain evidence="1">HI-2016</strain>
    </source>
</reference>
<proteinExistence type="predicted"/>
<comment type="caution">
    <text evidence="1">The sequence shown here is derived from an EMBL/GenBank/DDBJ whole genome shotgun (WGS) entry which is preliminary data.</text>
</comment>
<organism evidence="1 2">
    <name type="scientific">Albula glossodonta</name>
    <name type="common">roundjaw bonefish</name>
    <dbReference type="NCBI Taxonomy" id="121402"/>
    <lineage>
        <taxon>Eukaryota</taxon>
        <taxon>Metazoa</taxon>
        <taxon>Chordata</taxon>
        <taxon>Craniata</taxon>
        <taxon>Vertebrata</taxon>
        <taxon>Euteleostomi</taxon>
        <taxon>Actinopterygii</taxon>
        <taxon>Neopterygii</taxon>
        <taxon>Teleostei</taxon>
        <taxon>Albuliformes</taxon>
        <taxon>Albulidae</taxon>
        <taxon>Albula</taxon>
    </lineage>
</organism>
<evidence type="ECO:0000313" key="1">
    <source>
        <dbReference type="EMBL" id="KAG9355942.1"/>
    </source>
</evidence>
<gene>
    <name evidence="1" type="ORF">JZ751_000786</name>
</gene>
<sequence length="60" mass="6742">MKAEMGRRRDGGNAVVCLLQLKRSLGTQEALWSCPAPVLMYRHNVQPSDGFLIQVLIIPY</sequence>
<dbReference type="Proteomes" id="UP000824540">
    <property type="component" value="Unassembled WGS sequence"/>
</dbReference>
<dbReference type="EMBL" id="JAFBMS010000001">
    <property type="protein sequence ID" value="KAG9355942.1"/>
    <property type="molecule type" value="Genomic_DNA"/>
</dbReference>
<evidence type="ECO:0000313" key="2">
    <source>
        <dbReference type="Proteomes" id="UP000824540"/>
    </source>
</evidence>
<keyword evidence="2" id="KW-1185">Reference proteome</keyword>
<dbReference type="AlphaFoldDB" id="A0A8T2PWP7"/>
<accession>A0A8T2PWP7</accession>
<protein>
    <submittedName>
        <fullName evidence="1">Uncharacterized protein</fullName>
    </submittedName>
</protein>
<name>A0A8T2PWP7_9TELE</name>